<dbReference type="AlphaFoldDB" id="A0AAJ4DMV2"/>
<proteinExistence type="predicted"/>
<dbReference type="RefSeq" id="WP_152299631.1">
    <property type="nucleotide sequence ID" value="NZ_CP041166.1"/>
</dbReference>
<protein>
    <submittedName>
        <fullName evidence="1">Uncharacterized protein</fullName>
    </submittedName>
</protein>
<name>A0AAJ4DMV2_9BACT</name>
<dbReference type="KEGG" id="suln:FJR47_06455"/>
<evidence type="ECO:0000313" key="2">
    <source>
        <dbReference type="Proteomes" id="UP000326061"/>
    </source>
</evidence>
<evidence type="ECO:0000313" key="1">
    <source>
        <dbReference type="EMBL" id="QFR43568.1"/>
    </source>
</evidence>
<gene>
    <name evidence="1" type="ORF">FJR47_06455</name>
</gene>
<dbReference type="Proteomes" id="UP000326061">
    <property type="component" value="Chromosome"/>
</dbReference>
<accession>A0AAJ4DMV2</accession>
<reference evidence="2" key="1">
    <citation type="submission" date="2019-06" db="EMBL/GenBank/DDBJ databases">
        <title>Sulfurimonas gotlandica sp. nov., a chemoautotrophic and psychrotolerant epsilonproteobacterium isolated from a pelagic redoxcline, and an emended description of the genus Sulfurimonas.</title>
        <authorList>
            <person name="Wang S."/>
            <person name="Jiang L."/>
            <person name="Shao Z."/>
        </authorList>
    </citation>
    <scope>NUCLEOTIDE SEQUENCE [LARGE SCALE GENOMIC DNA]</scope>
    <source>
        <strain evidence="2">1-1N</strain>
    </source>
</reference>
<keyword evidence="2" id="KW-1185">Reference proteome</keyword>
<sequence length="163" mass="19181">MQLAFKIKHYLFNAFRELFVYNHSSLEFRAKLFALILSANENAKIDDYSIIKKIGMKIYKNDEERADLLVLNTKELIEKVKENNGLDIDTLVLNIQKDLKLMPRYAKKIDIDSLKELLNLSHDGDVISYQENMIEFLQTLKVETLHEKRVQIAKDEENIESKY</sequence>
<organism evidence="1 2">
    <name type="scientific">Sulfurimonas xiamenensis</name>
    <dbReference type="NCBI Taxonomy" id="2590021"/>
    <lineage>
        <taxon>Bacteria</taxon>
        <taxon>Pseudomonadati</taxon>
        <taxon>Campylobacterota</taxon>
        <taxon>Epsilonproteobacteria</taxon>
        <taxon>Campylobacterales</taxon>
        <taxon>Sulfurimonadaceae</taxon>
        <taxon>Sulfurimonas</taxon>
    </lineage>
</organism>
<dbReference type="EMBL" id="CP041166">
    <property type="protein sequence ID" value="QFR43568.1"/>
    <property type="molecule type" value="Genomic_DNA"/>
</dbReference>